<dbReference type="RefSeq" id="WP_114308945.1">
    <property type="nucleotide sequence ID" value="NZ_QPJO01000002.1"/>
</dbReference>
<accession>A0A368ZGD6</accession>
<dbReference type="Pfam" id="PF13174">
    <property type="entry name" value="TPR_6"/>
    <property type="match status" value="1"/>
</dbReference>
<dbReference type="Proteomes" id="UP000253436">
    <property type="component" value="Unassembled WGS sequence"/>
</dbReference>
<protein>
    <recommendedName>
        <fullName evidence="5">Tetratricopeptide repeat protein</fullName>
    </recommendedName>
</protein>
<dbReference type="EMBL" id="QPJO01000002">
    <property type="protein sequence ID" value="RCW92270.1"/>
    <property type="molecule type" value="Genomic_DNA"/>
</dbReference>
<name>A0A368ZGD6_9FLAO</name>
<feature type="compositionally biased region" description="Basic residues" evidence="1">
    <location>
        <begin position="1"/>
        <end position="14"/>
    </location>
</feature>
<dbReference type="Pfam" id="PF13432">
    <property type="entry name" value="TPR_16"/>
    <property type="match status" value="1"/>
</dbReference>
<dbReference type="SUPFAM" id="SSF48452">
    <property type="entry name" value="TPR-like"/>
    <property type="match status" value="1"/>
</dbReference>
<feature type="region of interest" description="Disordered" evidence="1">
    <location>
        <begin position="1"/>
        <end position="21"/>
    </location>
</feature>
<dbReference type="OrthoDB" id="9808622at2"/>
<sequence>MATYKKRGYKPKTKKEKEQEEIIDDSNSTTAEVFNTLDEGASRTEEWAVANQKYILGIVGAIAVVVLGYLGYNKLVAEPQEREAMNEMYTAKKYFDDAVSGVSSDSLYRMALEGGEGKYGMLDIASEYSGSPAANLANYYAGMAYLNLKDYQNAITYLSDFSSDDKMLSPIAKGGIGDAFMQLEQPSDALGYYEDAFKANDNNFTTPMYLMKAAKVAITLGENDKALTYLKRIKTDYSTSTEAKNVDVLIGKVEASL</sequence>
<reference evidence="3 4" key="1">
    <citation type="submission" date="2018-07" db="EMBL/GenBank/DDBJ databases">
        <title>Genomic Encyclopedia of Type Strains, Phase III (KMG-III): the genomes of soil and plant-associated and newly described type strains.</title>
        <authorList>
            <person name="Whitman W."/>
        </authorList>
    </citation>
    <scope>NUCLEOTIDE SEQUENCE [LARGE SCALE GENOMIC DNA]</scope>
    <source>
        <strain evidence="3 4">CECT 7958</strain>
    </source>
</reference>
<keyword evidence="4" id="KW-1185">Reference proteome</keyword>
<dbReference type="Gene3D" id="1.25.40.10">
    <property type="entry name" value="Tetratricopeptide repeat domain"/>
    <property type="match status" value="1"/>
</dbReference>
<gene>
    <name evidence="3" type="ORF">DFQ08_102293</name>
</gene>
<evidence type="ECO:0000313" key="4">
    <source>
        <dbReference type="Proteomes" id="UP000253436"/>
    </source>
</evidence>
<proteinExistence type="predicted"/>
<dbReference type="InterPro" id="IPR011990">
    <property type="entry name" value="TPR-like_helical_dom_sf"/>
</dbReference>
<feature type="transmembrane region" description="Helical" evidence="2">
    <location>
        <begin position="54"/>
        <end position="72"/>
    </location>
</feature>
<keyword evidence="2" id="KW-1133">Transmembrane helix</keyword>
<keyword evidence="2" id="KW-0472">Membrane</keyword>
<evidence type="ECO:0000313" key="3">
    <source>
        <dbReference type="EMBL" id="RCW92270.1"/>
    </source>
</evidence>
<keyword evidence="2" id="KW-0812">Transmembrane</keyword>
<dbReference type="InterPro" id="IPR019734">
    <property type="entry name" value="TPR_rpt"/>
</dbReference>
<evidence type="ECO:0000256" key="1">
    <source>
        <dbReference type="SAM" id="MobiDB-lite"/>
    </source>
</evidence>
<evidence type="ECO:0000256" key="2">
    <source>
        <dbReference type="SAM" id="Phobius"/>
    </source>
</evidence>
<evidence type="ECO:0008006" key="5">
    <source>
        <dbReference type="Google" id="ProtNLM"/>
    </source>
</evidence>
<dbReference type="AlphaFoldDB" id="A0A368ZGD6"/>
<organism evidence="3 4">
    <name type="scientific">Winogradskyella arenosi</name>
    <dbReference type="NCBI Taxonomy" id="533325"/>
    <lineage>
        <taxon>Bacteria</taxon>
        <taxon>Pseudomonadati</taxon>
        <taxon>Bacteroidota</taxon>
        <taxon>Flavobacteriia</taxon>
        <taxon>Flavobacteriales</taxon>
        <taxon>Flavobacteriaceae</taxon>
        <taxon>Winogradskyella</taxon>
    </lineage>
</organism>
<comment type="caution">
    <text evidence="3">The sequence shown here is derived from an EMBL/GenBank/DDBJ whole genome shotgun (WGS) entry which is preliminary data.</text>
</comment>